<dbReference type="Pfam" id="PF04434">
    <property type="entry name" value="SWIM"/>
    <property type="match status" value="1"/>
</dbReference>
<protein>
    <submittedName>
        <fullName evidence="4">Uncharacterized conserved protein, contains Zn finger domain</fullName>
    </submittedName>
</protein>
<organism evidence="4 5">
    <name type="scientific">Desulfopila aestuarii DSM 18488</name>
    <dbReference type="NCBI Taxonomy" id="1121416"/>
    <lineage>
        <taxon>Bacteria</taxon>
        <taxon>Pseudomonadati</taxon>
        <taxon>Thermodesulfobacteriota</taxon>
        <taxon>Desulfobulbia</taxon>
        <taxon>Desulfobulbales</taxon>
        <taxon>Desulfocapsaceae</taxon>
        <taxon>Desulfopila</taxon>
    </lineage>
</organism>
<dbReference type="Gene3D" id="1.25.40.10">
    <property type="entry name" value="Tetratricopeptide repeat domain"/>
    <property type="match status" value="1"/>
</dbReference>
<feature type="domain" description="SWIM-type" evidence="3">
    <location>
        <begin position="50"/>
        <end position="85"/>
    </location>
</feature>
<dbReference type="AlphaFoldDB" id="A0A1M7YJ62"/>
<name>A0A1M7YJ62_9BACT</name>
<gene>
    <name evidence="4" type="ORF">SAMN02745220_04678</name>
</gene>
<evidence type="ECO:0000259" key="3">
    <source>
        <dbReference type="PROSITE" id="PS50966"/>
    </source>
</evidence>
<dbReference type="InterPro" id="IPR011990">
    <property type="entry name" value="TPR-like_helical_dom_sf"/>
</dbReference>
<dbReference type="InterPro" id="IPR007527">
    <property type="entry name" value="Znf_SWIM"/>
</dbReference>
<dbReference type="EMBL" id="FRFE01000038">
    <property type="protein sequence ID" value="SHO52665.1"/>
    <property type="molecule type" value="Genomic_DNA"/>
</dbReference>
<keyword evidence="1" id="KW-0479">Metal-binding</keyword>
<feature type="compositionally biased region" description="Basic and acidic residues" evidence="2">
    <location>
        <begin position="482"/>
        <end position="494"/>
    </location>
</feature>
<dbReference type="PROSITE" id="PS50966">
    <property type="entry name" value="ZF_SWIM"/>
    <property type="match status" value="1"/>
</dbReference>
<keyword evidence="1" id="KW-0862">Zinc</keyword>
<dbReference type="STRING" id="1121416.SAMN02745220_04678"/>
<evidence type="ECO:0000256" key="2">
    <source>
        <dbReference type="SAM" id="MobiDB-lite"/>
    </source>
</evidence>
<sequence length="624" mass="71740">MTYSIEPDDLRNMVGDTIFNRGRKYTHRVSHLSRIEDGSLVAWVTGNRRYTTSVQPSDNGALDYFCSCPYQGLCKHVVAVVLKASELQLANEEIPLLDQDDDLYQDLFYEKEFDEDTESGDTEQHIRTFLAEKNRDELQEMLVAFALRHPEIAGEIHKSALLSDGQIDTLVRELRREIRDLTEEDAWRSHWNDEGNLPDYSHVQEQLRNLLASGYADEVVKLGEQLFEEGHYQVGQSHDEGETAAAISACLEVVCEALPRSSIPQPEQLLWYFDRQLKDEYDILGDPAIIFDNPIYTTADWQVVADALEMQLAEMAKPKSSSFIDTFRRKAVMDQLLNAYSFSGNEKKIIPLLEKEVKYCQCYTQLVDALLQQGDRERARAWCIEGHKQTHKDLSGLADNLQRRLCQMAEEEKNFKLVAAYLVENYVRHPSRETYRNVAEVAQHIGLWPAIRTALLTYLENGTAPAGSKGSTATWPLPEPETGPRRLTKNDKPQKNESLALRIQIALLEERYDDAVALYRELLKAGRYRNTQLDNELANAVQETHPDLTLQIWRTGAQRLIDEVKPSSYPGAAGYLRKMQRLYEKLGKDDTWTTLLQQIRKEHKAKRRLMEVLNDLEKNPERYN</sequence>
<dbReference type="Proteomes" id="UP000184603">
    <property type="component" value="Unassembled WGS sequence"/>
</dbReference>
<feature type="region of interest" description="Disordered" evidence="2">
    <location>
        <begin position="464"/>
        <end position="494"/>
    </location>
</feature>
<accession>A0A1M7YJ62</accession>
<evidence type="ECO:0000313" key="5">
    <source>
        <dbReference type="Proteomes" id="UP000184603"/>
    </source>
</evidence>
<proteinExistence type="predicted"/>
<dbReference type="GO" id="GO:0008270">
    <property type="term" value="F:zinc ion binding"/>
    <property type="evidence" value="ECO:0007669"/>
    <property type="project" value="UniProtKB-KW"/>
</dbReference>
<evidence type="ECO:0000313" key="4">
    <source>
        <dbReference type="EMBL" id="SHO52665.1"/>
    </source>
</evidence>
<dbReference type="RefSeq" id="WP_073616243.1">
    <property type="nucleotide sequence ID" value="NZ_FRFE01000038.1"/>
</dbReference>
<dbReference type="OrthoDB" id="258947at2"/>
<reference evidence="4 5" key="1">
    <citation type="submission" date="2016-12" db="EMBL/GenBank/DDBJ databases">
        <authorList>
            <person name="Song W.-J."/>
            <person name="Kurnit D.M."/>
        </authorList>
    </citation>
    <scope>NUCLEOTIDE SEQUENCE [LARGE SCALE GENOMIC DNA]</scope>
    <source>
        <strain evidence="4 5">DSM 18488</strain>
    </source>
</reference>
<keyword evidence="1" id="KW-0863">Zinc-finger</keyword>
<keyword evidence="5" id="KW-1185">Reference proteome</keyword>
<evidence type="ECO:0000256" key="1">
    <source>
        <dbReference type="PROSITE-ProRule" id="PRU00325"/>
    </source>
</evidence>